<protein>
    <submittedName>
        <fullName evidence="1">Uncharacterized protein</fullName>
    </submittedName>
</protein>
<evidence type="ECO:0000313" key="1">
    <source>
        <dbReference type="EMBL" id="PKI64755.1"/>
    </source>
</evidence>
<feature type="non-terminal residue" evidence="1">
    <location>
        <position position="54"/>
    </location>
</feature>
<gene>
    <name evidence="1" type="ORF">CRG98_014824</name>
</gene>
<comment type="caution">
    <text evidence="1">The sequence shown here is derived from an EMBL/GenBank/DDBJ whole genome shotgun (WGS) entry which is preliminary data.</text>
</comment>
<evidence type="ECO:0000313" key="2">
    <source>
        <dbReference type="Proteomes" id="UP000233551"/>
    </source>
</evidence>
<dbReference type="Proteomes" id="UP000233551">
    <property type="component" value="Unassembled WGS sequence"/>
</dbReference>
<keyword evidence="2" id="KW-1185">Reference proteome</keyword>
<dbReference type="STRING" id="22663.A0A2I0K887"/>
<dbReference type="EMBL" id="PGOL01000795">
    <property type="protein sequence ID" value="PKI64755.1"/>
    <property type="molecule type" value="Genomic_DNA"/>
</dbReference>
<reference evidence="1 2" key="1">
    <citation type="submission" date="2017-11" db="EMBL/GenBank/DDBJ databases">
        <title>De-novo sequencing of pomegranate (Punica granatum L.) genome.</title>
        <authorList>
            <person name="Akparov Z."/>
            <person name="Amiraslanov A."/>
            <person name="Hajiyeva S."/>
            <person name="Abbasov M."/>
            <person name="Kaur K."/>
            <person name="Hamwieh A."/>
            <person name="Solovyev V."/>
            <person name="Salamov A."/>
            <person name="Braich B."/>
            <person name="Kosarev P."/>
            <person name="Mahmoud A."/>
            <person name="Hajiyev E."/>
            <person name="Babayeva S."/>
            <person name="Izzatullayeva V."/>
            <person name="Mammadov A."/>
            <person name="Mammadov A."/>
            <person name="Sharifova S."/>
            <person name="Ojaghi J."/>
            <person name="Eynullazada K."/>
            <person name="Bayramov B."/>
            <person name="Abdulazimova A."/>
            <person name="Shahmuradov I."/>
        </authorList>
    </citation>
    <scope>NUCLEOTIDE SEQUENCE [LARGE SCALE GENOMIC DNA]</scope>
    <source>
        <strain evidence="2">cv. AG2017</strain>
        <tissue evidence="1">Leaf</tissue>
    </source>
</reference>
<organism evidence="1 2">
    <name type="scientific">Punica granatum</name>
    <name type="common">Pomegranate</name>
    <dbReference type="NCBI Taxonomy" id="22663"/>
    <lineage>
        <taxon>Eukaryota</taxon>
        <taxon>Viridiplantae</taxon>
        <taxon>Streptophyta</taxon>
        <taxon>Embryophyta</taxon>
        <taxon>Tracheophyta</taxon>
        <taxon>Spermatophyta</taxon>
        <taxon>Magnoliopsida</taxon>
        <taxon>eudicotyledons</taxon>
        <taxon>Gunneridae</taxon>
        <taxon>Pentapetalae</taxon>
        <taxon>rosids</taxon>
        <taxon>malvids</taxon>
        <taxon>Myrtales</taxon>
        <taxon>Lythraceae</taxon>
        <taxon>Punica</taxon>
    </lineage>
</organism>
<proteinExistence type="predicted"/>
<name>A0A2I0K887_PUNGR</name>
<sequence>MASAVLTGADNLALVRAVSPKGLGFLGSDFHGKHLPRLALAYSRTPNICSFRIT</sequence>
<accession>A0A2I0K887</accession>
<dbReference type="AlphaFoldDB" id="A0A2I0K887"/>